<feature type="compositionally biased region" description="Polar residues" evidence="5">
    <location>
        <begin position="280"/>
        <end position="290"/>
    </location>
</feature>
<feature type="transmembrane region" description="Helical" evidence="6">
    <location>
        <begin position="439"/>
        <end position="462"/>
    </location>
</feature>
<evidence type="ECO:0000256" key="5">
    <source>
        <dbReference type="SAM" id="MobiDB-lite"/>
    </source>
</evidence>
<evidence type="ECO:0000256" key="6">
    <source>
        <dbReference type="SAM" id="Phobius"/>
    </source>
</evidence>
<reference evidence="8" key="1">
    <citation type="journal article" date="2020" name="Fungal Divers.">
        <title>Resolving the Mortierellaceae phylogeny through synthesis of multi-gene phylogenetics and phylogenomics.</title>
        <authorList>
            <person name="Vandepol N."/>
            <person name="Liber J."/>
            <person name="Desiro A."/>
            <person name="Na H."/>
            <person name="Kennedy M."/>
            <person name="Barry K."/>
            <person name="Grigoriev I.V."/>
            <person name="Miller A.N."/>
            <person name="O'Donnell K."/>
            <person name="Stajich J.E."/>
            <person name="Bonito G."/>
        </authorList>
    </citation>
    <scope>NUCLEOTIDE SEQUENCE</scope>
    <source>
        <strain evidence="8">NRRL 2591</strain>
    </source>
</reference>
<evidence type="ECO:0000256" key="3">
    <source>
        <dbReference type="ARBA" id="ARBA00022989"/>
    </source>
</evidence>
<feature type="compositionally biased region" description="Pro residues" evidence="5">
    <location>
        <begin position="93"/>
        <end position="102"/>
    </location>
</feature>
<dbReference type="GO" id="GO:0012505">
    <property type="term" value="C:endomembrane system"/>
    <property type="evidence" value="ECO:0007669"/>
    <property type="project" value="UniProtKB-SubCell"/>
</dbReference>
<feature type="compositionally biased region" description="Polar residues" evidence="5">
    <location>
        <begin position="199"/>
        <end position="216"/>
    </location>
</feature>
<evidence type="ECO:0000259" key="7">
    <source>
        <dbReference type="Pfam" id="PF02656"/>
    </source>
</evidence>
<feature type="compositionally biased region" description="Polar residues" evidence="5">
    <location>
        <begin position="313"/>
        <end position="335"/>
    </location>
</feature>
<proteinExistence type="predicted"/>
<feature type="region of interest" description="Disordered" evidence="5">
    <location>
        <begin position="249"/>
        <end position="379"/>
    </location>
</feature>
<keyword evidence="2 6" id="KW-0812">Transmembrane</keyword>
<feature type="compositionally biased region" description="Low complexity" evidence="5">
    <location>
        <begin position="59"/>
        <end position="92"/>
    </location>
</feature>
<dbReference type="Pfam" id="PF02656">
    <property type="entry name" value="DUF202"/>
    <property type="match status" value="1"/>
</dbReference>
<sequence length="527" mass="58478">MASPSPSTFTSSTASLPGRSPSPSRLPPSQQESHRRNELYQESHRRNEHYQESARREPSSPSSLPSSPPSARARLNHPSQRSPSASTFSSSFPAPPHPPPSQNPGHRSPPTSTFSSTSFPPPPPIRHNLDHSPGLPLALSPLHSNSYQQHQQPQKQHSQYQYSTSGDFLHTTSASLTLVPPPVPSSQSIAIPPRRESSYGLTNQHSHSRSTQSPIYSPSSNSFDSRSSPSPLNSGAAYQRYANTDTTTIVSNLTPPQPSYVPSRSRPSVSRPNSIVSVSAYSTHSNEPLNQSKSSKTSTKLQKLYSLNKKSPKNTMSTLAYKDGSSSTTGVSTNHLDLPEHQGMHSNMSHVNLNDPSHLARRSSQSSTRSSSSLTDRKRGWRTRWNEVRPRKYNPQDYNVKGFGRVAKFSNERLYLHWIRFGVLQAGIAVMLLSFGIGIASWVGVGSLILSLLTLIYATQLFHKRHLYMVSKRKDVKFFARTIPTLLTIGLFFLYGSNFVLTMYYDEEARSPPPWTQNDPTNFNSVF</sequence>
<organism evidence="8 9">
    <name type="scientific">Mortierella hygrophila</name>
    <dbReference type="NCBI Taxonomy" id="979708"/>
    <lineage>
        <taxon>Eukaryota</taxon>
        <taxon>Fungi</taxon>
        <taxon>Fungi incertae sedis</taxon>
        <taxon>Mucoromycota</taxon>
        <taxon>Mortierellomycotina</taxon>
        <taxon>Mortierellomycetes</taxon>
        <taxon>Mortierellales</taxon>
        <taxon>Mortierellaceae</taxon>
        <taxon>Mortierella</taxon>
    </lineage>
</organism>
<evidence type="ECO:0000256" key="4">
    <source>
        <dbReference type="ARBA" id="ARBA00023136"/>
    </source>
</evidence>
<dbReference type="InterPro" id="IPR003807">
    <property type="entry name" value="DUF202"/>
</dbReference>
<feature type="compositionally biased region" description="Basic and acidic residues" evidence="5">
    <location>
        <begin position="32"/>
        <end position="58"/>
    </location>
</feature>
<keyword evidence="3 6" id="KW-1133">Transmembrane helix</keyword>
<protein>
    <recommendedName>
        <fullName evidence="7">DUF202 domain-containing protein</fullName>
    </recommendedName>
</protein>
<feature type="compositionally biased region" description="Low complexity" evidence="5">
    <location>
        <begin position="362"/>
        <end position="373"/>
    </location>
</feature>
<name>A0A9P6FJN3_9FUNG</name>
<feature type="region of interest" description="Disordered" evidence="5">
    <location>
        <begin position="1"/>
        <end position="162"/>
    </location>
</feature>
<feature type="compositionally biased region" description="Low complexity" evidence="5">
    <location>
        <begin position="291"/>
        <end position="304"/>
    </location>
</feature>
<feature type="domain" description="DUF202" evidence="7">
    <location>
        <begin position="409"/>
        <end position="465"/>
    </location>
</feature>
<feature type="compositionally biased region" description="Low complexity" evidence="5">
    <location>
        <begin position="217"/>
        <end position="234"/>
    </location>
</feature>
<evidence type="ECO:0000256" key="1">
    <source>
        <dbReference type="ARBA" id="ARBA00004127"/>
    </source>
</evidence>
<keyword evidence="4 6" id="KW-0472">Membrane</keyword>
<feature type="compositionally biased region" description="Low complexity" evidence="5">
    <location>
        <begin position="1"/>
        <end position="29"/>
    </location>
</feature>
<feature type="compositionally biased region" description="Low complexity" evidence="5">
    <location>
        <begin position="108"/>
        <end position="118"/>
    </location>
</feature>
<dbReference type="EMBL" id="JAAAXW010000003">
    <property type="protein sequence ID" value="KAF9551642.1"/>
    <property type="molecule type" value="Genomic_DNA"/>
</dbReference>
<feature type="compositionally biased region" description="Polar residues" evidence="5">
    <location>
        <begin position="344"/>
        <end position="355"/>
    </location>
</feature>
<accession>A0A9P6FJN3</accession>
<feature type="compositionally biased region" description="Low complexity" evidence="5">
    <location>
        <begin position="260"/>
        <end position="279"/>
    </location>
</feature>
<evidence type="ECO:0000256" key="2">
    <source>
        <dbReference type="ARBA" id="ARBA00022692"/>
    </source>
</evidence>
<feature type="region of interest" description="Disordered" evidence="5">
    <location>
        <begin position="175"/>
        <end position="236"/>
    </location>
</feature>
<dbReference type="Proteomes" id="UP000723463">
    <property type="component" value="Unassembled WGS sequence"/>
</dbReference>
<gene>
    <name evidence="8" type="ORF">EC957_006535</name>
</gene>
<evidence type="ECO:0000313" key="8">
    <source>
        <dbReference type="EMBL" id="KAF9551642.1"/>
    </source>
</evidence>
<feature type="transmembrane region" description="Helical" evidence="6">
    <location>
        <begin position="483"/>
        <end position="505"/>
    </location>
</feature>
<feature type="compositionally biased region" description="Low complexity" evidence="5">
    <location>
        <begin position="143"/>
        <end position="162"/>
    </location>
</feature>
<keyword evidence="9" id="KW-1185">Reference proteome</keyword>
<evidence type="ECO:0000313" key="9">
    <source>
        <dbReference type="Proteomes" id="UP000723463"/>
    </source>
</evidence>
<dbReference type="AlphaFoldDB" id="A0A9P6FJN3"/>
<comment type="caution">
    <text evidence="8">The sequence shown here is derived from an EMBL/GenBank/DDBJ whole genome shotgun (WGS) entry which is preliminary data.</text>
</comment>
<comment type="subcellular location">
    <subcellularLocation>
        <location evidence="1">Endomembrane system</location>
        <topology evidence="1">Multi-pass membrane protein</topology>
    </subcellularLocation>
</comment>